<sequence>MEVYQQFVDRILTDQAPKVQGTSFQFVTRFRSTHHSRFLPATDHYSVGSLTIAFIPIHRFHSHPDKGTMVYERGKAHFRSYGQL</sequence>
<dbReference type="AlphaFoldDB" id="A0A117NHF1"/>
<accession>A0A117NHF1</accession>
<protein>
    <submittedName>
        <fullName evidence="1">Uncharacterized protein</fullName>
    </submittedName>
</protein>
<dbReference type="EMBL" id="LKAM01000006">
    <property type="protein sequence ID" value="KUM48276.1"/>
    <property type="molecule type" value="Genomic_DNA"/>
</dbReference>
<name>A0A117NHF1_PICGL</name>
<organism evidence="1">
    <name type="scientific">Picea glauca</name>
    <name type="common">White spruce</name>
    <name type="synonym">Pinus glauca</name>
    <dbReference type="NCBI Taxonomy" id="3330"/>
    <lineage>
        <taxon>Eukaryota</taxon>
        <taxon>Viridiplantae</taxon>
        <taxon>Streptophyta</taxon>
        <taxon>Embryophyta</taxon>
        <taxon>Tracheophyta</taxon>
        <taxon>Spermatophyta</taxon>
        <taxon>Pinopsida</taxon>
        <taxon>Pinidae</taxon>
        <taxon>Conifers I</taxon>
        <taxon>Pinales</taxon>
        <taxon>Pinaceae</taxon>
        <taxon>Picea</taxon>
    </lineage>
</organism>
<evidence type="ECO:0000313" key="1">
    <source>
        <dbReference type="EMBL" id="KUM48276.1"/>
    </source>
</evidence>
<geneLocation type="mitochondrion" evidence="1"/>
<gene>
    <name evidence="1" type="ORF">ABT39_MTgene5276</name>
</gene>
<reference evidence="1" key="1">
    <citation type="journal article" date="2015" name="Genome Biol. Evol.">
        <title>Organellar Genomes of White Spruce (Picea glauca): Assembly and Annotation.</title>
        <authorList>
            <person name="Jackman S.D."/>
            <person name="Warren R.L."/>
            <person name="Gibb E.A."/>
            <person name="Vandervalk B.P."/>
            <person name="Mohamadi H."/>
            <person name="Chu J."/>
            <person name="Raymond A."/>
            <person name="Pleasance S."/>
            <person name="Coope R."/>
            <person name="Wildung M.R."/>
            <person name="Ritland C.E."/>
            <person name="Bousquet J."/>
            <person name="Jones S.J."/>
            <person name="Bohlmann J."/>
            <person name="Birol I."/>
        </authorList>
    </citation>
    <scope>NUCLEOTIDE SEQUENCE [LARGE SCALE GENOMIC DNA]</scope>
    <source>
        <tissue evidence="1">Flushing bud</tissue>
    </source>
</reference>
<proteinExistence type="predicted"/>
<comment type="caution">
    <text evidence="1">The sequence shown here is derived from an EMBL/GenBank/DDBJ whole genome shotgun (WGS) entry which is preliminary data.</text>
</comment>
<keyword evidence="1" id="KW-0496">Mitochondrion</keyword>